<reference evidence="1 2" key="1">
    <citation type="submission" date="2019-10" db="EMBL/GenBank/DDBJ databases">
        <title>Description of Paenibacillus terricola sp. nov.</title>
        <authorList>
            <person name="Carlier A."/>
            <person name="Qi S."/>
        </authorList>
    </citation>
    <scope>NUCLEOTIDE SEQUENCE [LARGE SCALE GENOMIC DNA]</scope>
    <source>
        <strain evidence="1 2">LMG 31459</strain>
    </source>
</reference>
<dbReference type="Pfam" id="PF20131">
    <property type="entry name" value="MC3"/>
    <property type="match status" value="1"/>
</dbReference>
<sequence>MESEKIVDRNLTSIQTLSFNPFFLSSILQHFLSGYGKKQPEFYLLYLVFPVIFYKSSREFLLRANKKSSIFSMFLDDVESRILLGGIQERYFYFKELTSQAIVVAVNEGNIDIGEQIMLLNKVDYKLVKAADLRSYYRAAHYLGVIFSRTSCIDIFRKLGVTNL</sequence>
<proteinExistence type="predicted"/>
<keyword evidence="2" id="KW-1185">Reference proteome</keyword>
<accession>A0ABX1YS29</accession>
<dbReference type="RefSeq" id="WP_171720932.1">
    <property type="nucleotide sequence ID" value="NZ_WHOB01000097.1"/>
</dbReference>
<name>A0ABX1YS29_9BACL</name>
<organism evidence="1 2">
    <name type="scientific">Paenibacillus phytohabitans</name>
    <dbReference type="NCBI Taxonomy" id="2654978"/>
    <lineage>
        <taxon>Bacteria</taxon>
        <taxon>Bacillati</taxon>
        <taxon>Bacillota</taxon>
        <taxon>Bacilli</taxon>
        <taxon>Bacillales</taxon>
        <taxon>Paenibacillaceae</taxon>
        <taxon>Paenibacillus</taxon>
    </lineage>
</organism>
<dbReference type="Proteomes" id="UP000596857">
    <property type="component" value="Unassembled WGS sequence"/>
</dbReference>
<gene>
    <name evidence="1" type="ORF">GC101_34120</name>
</gene>
<evidence type="ECO:0000313" key="1">
    <source>
        <dbReference type="EMBL" id="NOU83893.1"/>
    </source>
</evidence>
<protein>
    <submittedName>
        <fullName evidence="1">Uncharacterized protein</fullName>
    </submittedName>
</protein>
<dbReference type="InterPro" id="IPR045390">
    <property type="entry name" value="ABC-3C_MC3"/>
</dbReference>
<comment type="caution">
    <text evidence="1">The sequence shown here is derived from an EMBL/GenBank/DDBJ whole genome shotgun (WGS) entry which is preliminary data.</text>
</comment>
<dbReference type="EMBL" id="WHOB01000097">
    <property type="protein sequence ID" value="NOU83893.1"/>
    <property type="molecule type" value="Genomic_DNA"/>
</dbReference>
<evidence type="ECO:0000313" key="2">
    <source>
        <dbReference type="Proteomes" id="UP000596857"/>
    </source>
</evidence>